<comment type="subcellular location">
    <subcellularLocation>
        <location evidence="1 9">Cell membrane</location>
        <topology evidence="1 9">Multi-pass membrane protein</topology>
    </subcellularLocation>
</comment>
<dbReference type="KEGG" id="amr:AM1_3326"/>
<evidence type="ECO:0000256" key="1">
    <source>
        <dbReference type="ARBA" id="ARBA00004651"/>
    </source>
</evidence>
<comment type="function">
    <text evidence="9">Converts cobyric acid to cobinamide by the addition of aminopropanol on the F carboxylic group.</text>
</comment>
<name>B0BZ20_ACAM1</name>
<dbReference type="UniPathway" id="UPA00148"/>
<evidence type="ECO:0000256" key="8">
    <source>
        <dbReference type="ARBA" id="ARBA00023136"/>
    </source>
</evidence>
<dbReference type="HOGENOM" id="CLU_054212_0_0_3"/>
<feature type="transmembrane region" description="Helical" evidence="9">
    <location>
        <begin position="14"/>
        <end position="34"/>
    </location>
</feature>
<feature type="transmembrane region" description="Helical" evidence="9">
    <location>
        <begin position="312"/>
        <end position="332"/>
    </location>
</feature>
<dbReference type="PANTHER" id="PTHR34308">
    <property type="entry name" value="COBALAMIN BIOSYNTHESIS PROTEIN CBIB"/>
    <property type="match status" value="1"/>
</dbReference>
<keyword evidence="6 9" id="KW-0812">Transmembrane</keyword>
<dbReference type="GO" id="GO:0005886">
    <property type="term" value="C:plasma membrane"/>
    <property type="evidence" value="ECO:0007669"/>
    <property type="project" value="UniProtKB-SubCell"/>
</dbReference>
<dbReference type="Pfam" id="PF03186">
    <property type="entry name" value="CobD_Cbib"/>
    <property type="match status" value="1"/>
</dbReference>
<gene>
    <name evidence="10" type="primary">cbiB</name>
    <name evidence="9" type="synonym">cobD</name>
    <name evidence="10" type="ordered locus">AM1_3326</name>
</gene>
<evidence type="ECO:0000256" key="5">
    <source>
        <dbReference type="ARBA" id="ARBA00022573"/>
    </source>
</evidence>
<evidence type="ECO:0000256" key="4">
    <source>
        <dbReference type="ARBA" id="ARBA00022475"/>
    </source>
</evidence>
<accession>B0BZ20</accession>
<keyword evidence="5 9" id="KW-0169">Cobalamin biosynthesis</keyword>
<dbReference type="Proteomes" id="UP000000268">
    <property type="component" value="Chromosome"/>
</dbReference>
<feature type="transmembrane region" description="Helical" evidence="9">
    <location>
        <begin position="173"/>
        <end position="194"/>
    </location>
</feature>
<evidence type="ECO:0000256" key="7">
    <source>
        <dbReference type="ARBA" id="ARBA00022989"/>
    </source>
</evidence>
<keyword evidence="7 9" id="KW-1133">Transmembrane helix</keyword>
<dbReference type="eggNOG" id="COG1270">
    <property type="taxonomic scope" value="Bacteria"/>
</dbReference>
<dbReference type="EMBL" id="CP000828">
    <property type="protein sequence ID" value="ABW28320.1"/>
    <property type="molecule type" value="Genomic_DNA"/>
</dbReference>
<dbReference type="PANTHER" id="PTHR34308:SF1">
    <property type="entry name" value="COBALAMIN BIOSYNTHESIS PROTEIN CBIB"/>
    <property type="match status" value="1"/>
</dbReference>
<evidence type="ECO:0000313" key="11">
    <source>
        <dbReference type="Proteomes" id="UP000000268"/>
    </source>
</evidence>
<dbReference type="InterPro" id="IPR004485">
    <property type="entry name" value="Cobalamin_biosynth_CobD/CbiB"/>
</dbReference>
<evidence type="ECO:0000256" key="3">
    <source>
        <dbReference type="ARBA" id="ARBA00006263"/>
    </source>
</evidence>
<dbReference type="HAMAP" id="MF_00024">
    <property type="entry name" value="CobD_CbiB"/>
    <property type="match status" value="1"/>
</dbReference>
<comment type="pathway">
    <text evidence="2 9">Cofactor biosynthesis; adenosylcobalamin biosynthesis.</text>
</comment>
<dbReference type="GO" id="GO:0048472">
    <property type="term" value="F:threonine-phosphate decarboxylase activity"/>
    <property type="evidence" value="ECO:0007669"/>
    <property type="project" value="InterPro"/>
</dbReference>
<keyword evidence="11" id="KW-1185">Reference proteome</keyword>
<dbReference type="NCBIfam" id="TIGR00380">
    <property type="entry name" value="cobal_cbiB"/>
    <property type="match status" value="1"/>
</dbReference>
<dbReference type="RefSeq" id="WP_012163725.1">
    <property type="nucleotide sequence ID" value="NC_009925.1"/>
</dbReference>
<dbReference type="STRING" id="329726.AM1_3326"/>
<comment type="similarity">
    <text evidence="3 9">Belongs to the CobD/CbiB family.</text>
</comment>
<dbReference type="AlphaFoldDB" id="B0BZ20"/>
<evidence type="ECO:0000256" key="9">
    <source>
        <dbReference type="HAMAP-Rule" id="MF_00024"/>
    </source>
</evidence>
<dbReference type="GO" id="GO:0015420">
    <property type="term" value="F:ABC-type vitamin B12 transporter activity"/>
    <property type="evidence" value="ECO:0007669"/>
    <property type="project" value="UniProtKB-UniRule"/>
</dbReference>
<sequence length="339" mass="37641">MISSDTGVAFDQPLAIMVLISAAVLDFAIGDPWWCPHPVQMMGWIVQRYTKGALRWWNEPWQLRIAGIHLTIALVCSVSLGSWLLFYGLDRWAWPVSLGLEVVLLASCFAGRSLHDAAVDVLKPLERADLTVARSRLRRYVGRDTDTLAEQDILRALLETVAENATDGVMAPLFYALVGLAIPGVGPVPVALFYKAVSTLDSMIGYRTAPYTDLGWFSARLDDVLTWFPCRLMVLTVGLLSGKLKSVWVIGWRDARKDPSPNSGWSECAYAAILGVQLGGQNWYRGVAKLKPLLGNPLQRITEKHIEVAIRLTRNCFLLWLGLAVAFTWLTMPTPMSWG</sequence>
<feature type="transmembrane region" description="Helical" evidence="9">
    <location>
        <begin position="92"/>
        <end position="110"/>
    </location>
</feature>
<organism evidence="10 11">
    <name type="scientific">Acaryochloris marina (strain MBIC 11017)</name>
    <dbReference type="NCBI Taxonomy" id="329726"/>
    <lineage>
        <taxon>Bacteria</taxon>
        <taxon>Bacillati</taxon>
        <taxon>Cyanobacteriota</taxon>
        <taxon>Cyanophyceae</taxon>
        <taxon>Acaryochloridales</taxon>
        <taxon>Acaryochloridaceae</taxon>
        <taxon>Acaryochloris</taxon>
    </lineage>
</organism>
<evidence type="ECO:0000256" key="2">
    <source>
        <dbReference type="ARBA" id="ARBA00004953"/>
    </source>
</evidence>
<evidence type="ECO:0000256" key="6">
    <source>
        <dbReference type="ARBA" id="ARBA00022692"/>
    </source>
</evidence>
<dbReference type="GO" id="GO:0009236">
    <property type="term" value="P:cobalamin biosynthetic process"/>
    <property type="evidence" value="ECO:0007669"/>
    <property type="project" value="UniProtKB-UniRule"/>
</dbReference>
<protein>
    <recommendedName>
        <fullName evidence="9">Cobalamin biosynthesis protein CobD</fullName>
    </recommendedName>
</protein>
<keyword evidence="8 9" id="KW-0472">Membrane</keyword>
<proteinExistence type="inferred from homology"/>
<reference evidence="10 11" key="1">
    <citation type="journal article" date="2008" name="Proc. Natl. Acad. Sci. U.S.A.">
        <title>Niche adaptation and genome expansion in the chlorophyll d-producing cyanobacterium Acaryochloris marina.</title>
        <authorList>
            <person name="Swingley W.D."/>
            <person name="Chen M."/>
            <person name="Cheung P.C."/>
            <person name="Conrad A.L."/>
            <person name="Dejesa L.C."/>
            <person name="Hao J."/>
            <person name="Honchak B.M."/>
            <person name="Karbach L.E."/>
            <person name="Kurdoglu A."/>
            <person name="Lahiri S."/>
            <person name="Mastrian S.D."/>
            <person name="Miyashita H."/>
            <person name="Page L."/>
            <person name="Ramakrishna P."/>
            <person name="Satoh S."/>
            <person name="Sattley W.M."/>
            <person name="Shimada Y."/>
            <person name="Taylor H.L."/>
            <person name="Tomo T."/>
            <person name="Tsuchiya T."/>
            <person name="Wang Z.T."/>
            <person name="Raymond J."/>
            <person name="Mimuro M."/>
            <person name="Blankenship R.E."/>
            <person name="Touchman J.W."/>
        </authorList>
    </citation>
    <scope>NUCLEOTIDE SEQUENCE [LARGE SCALE GENOMIC DNA]</scope>
    <source>
        <strain evidence="11">MBIC 11017</strain>
    </source>
</reference>
<evidence type="ECO:0000313" key="10">
    <source>
        <dbReference type="EMBL" id="ABW28320.1"/>
    </source>
</evidence>
<keyword evidence="4 9" id="KW-1003">Cell membrane</keyword>
<feature type="transmembrane region" description="Helical" evidence="9">
    <location>
        <begin position="65"/>
        <end position="86"/>
    </location>
</feature>